<comment type="caution">
    <text evidence="1">The sequence shown here is derived from an EMBL/GenBank/DDBJ whole genome shotgun (WGS) entry which is preliminary data.</text>
</comment>
<protein>
    <submittedName>
        <fullName evidence="1">HAMP domain-containing histidine kinase</fullName>
    </submittedName>
</protein>
<keyword evidence="1" id="KW-0808">Transferase</keyword>
<dbReference type="Gene3D" id="3.30.565.10">
    <property type="entry name" value="Histidine kinase-like ATPase, C-terminal domain"/>
    <property type="match status" value="1"/>
</dbReference>
<dbReference type="InterPro" id="IPR036890">
    <property type="entry name" value="HATPase_C_sf"/>
</dbReference>
<dbReference type="RefSeq" id="WP_178365339.1">
    <property type="nucleotide sequence ID" value="NZ_JACADJ010000005.1"/>
</dbReference>
<evidence type="ECO:0000313" key="2">
    <source>
        <dbReference type="Proteomes" id="UP000553343"/>
    </source>
</evidence>
<dbReference type="GO" id="GO:0016301">
    <property type="term" value="F:kinase activity"/>
    <property type="evidence" value="ECO:0007669"/>
    <property type="project" value="UniProtKB-KW"/>
</dbReference>
<dbReference type="SUPFAM" id="SSF55874">
    <property type="entry name" value="ATPase domain of HSP90 chaperone/DNA topoisomerase II/histidine kinase"/>
    <property type="match status" value="1"/>
</dbReference>
<dbReference type="Proteomes" id="UP000553343">
    <property type="component" value="Unassembled WGS sequence"/>
</dbReference>
<name>A0A850SV23_9BACT</name>
<accession>A0A850SV23</accession>
<organism evidence="1 2">
    <name type="scientific">Desulfobacter latus</name>
    <dbReference type="NCBI Taxonomy" id="2292"/>
    <lineage>
        <taxon>Bacteria</taxon>
        <taxon>Pseudomonadati</taxon>
        <taxon>Thermodesulfobacteriota</taxon>
        <taxon>Desulfobacteria</taxon>
        <taxon>Desulfobacterales</taxon>
        <taxon>Desulfobacteraceae</taxon>
        <taxon>Desulfobacter</taxon>
    </lineage>
</organism>
<keyword evidence="2" id="KW-1185">Reference proteome</keyword>
<evidence type="ECO:0000313" key="1">
    <source>
        <dbReference type="EMBL" id="NWH03880.1"/>
    </source>
</evidence>
<dbReference type="EMBL" id="JACADJ010000005">
    <property type="protein sequence ID" value="NWH03880.1"/>
    <property type="molecule type" value="Genomic_DNA"/>
</dbReference>
<dbReference type="AlphaFoldDB" id="A0A850SV23"/>
<gene>
    <name evidence="1" type="ORF">HXW94_02540</name>
</gene>
<proteinExistence type="predicted"/>
<reference evidence="1 2" key="1">
    <citation type="submission" date="2020-06" db="EMBL/GenBank/DDBJ databases">
        <title>High-quality draft genome of sulfate reducer Desulfobacter latus type strain AcrS2 isolated from marine sediment.</title>
        <authorList>
            <person name="Hoppe M."/>
            <person name="Larsen C.K."/>
            <person name="Marshall I.P.G."/>
            <person name="Schramm A."/>
            <person name="Marietou A.G."/>
        </authorList>
    </citation>
    <scope>NUCLEOTIDE SEQUENCE [LARGE SCALE GENOMIC DNA]</scope>
    <source>
        <strain evidence="1 2">AcRS2</strain>
    </source>
</reference>
<keyword evidence="1" id="KW-0418">Kinase</keyword>
<sequence>MDMEKKEQYNNCLKFFRETKYAEALPLFNDYLQRNDLTTIEQSRTRYCVAACLLNLEGNDTIDAFNTNLEQYIEALSQTDQKDIAPPPSLDCFGISIRYSLKHIPLDKLAETIENRLKKFVKATEPKITLKDYLDKWKQELDAERRNYSDPNYNLKTIELANGLLKQMKDNPEFTQDRAVVYNILADIYYFSPPPEYQNASTPNAKLDKVRECLDNALQEVPNDLYAKTMKQNVDDLSSTALQIRRFQHDTNTRLGNIGTIAGELLKKTEVGSEWESDILTLKRELEGVNAIGRLIKRQKPGPDDWSEIDMADLVTSLLKERRWPPACSEIESPAEEEIWPEMMTLALDNLMRNTEEAYTRQGRPLPDHPCNIRWIPETRQLVYTDFAGGIDPALGDIFEPYNSSKGVYDNVGLGLTQTREALRIQGFDIALSKTQPDGGAEFIITLQA</sequence>